<dbReference type="KEGG" id="aco:Amico_0940"/>
<reference evidence="1 2" key="1">
    <citation type="journal article" date="2010" name="Stand. Genomic Sci.">
        <title>Complete genome sequence of Aminobacterium colombiense type strain (ALA-1).</title>
        <authorList>
            <person name="Chertkov O."/>
            <person name="Sikorski J."/>
            <person name="Brambilla E."/>
            <person name="Lapidus A."/>
            <person name="Copeland A."/>
            <person name="Glavina Del Rio T."/>
            <person name="Nolan M."/>
            <person name="Lucas S."/>
            <person name="Tice H."/>
            <person name="Cheng J.F."/>
            <person name="Han C."/>
            <person name="Detter J.C."/>
            <person name="Bruce D."/>
            <person name="Tapia R."/>
            <person name="Goodwin L."/>
            <person name="Pitluck S."/>
            <person name="Liolios K."/>
            <person name="Ivanova N."/>
            <person name="Mavromatis K."/>
            <person name="Ovchinnikova G."/>
            <person name="Pati A."/>
            <person name="Chen A."/>
            <person name="Palaniappan K."/>
            <person name="Land M."/>
            <person name="Hauser L."/>
            <person name="Chang Y.J."/>
            <person name="Jeffries C.D."/>
            <person name="Spring S."/>
            <person name="Rohde M."/>
            <person name="Goker M."/>
            <person name="Bristow J."/>
            <person name="Eisen J.A."/>
            <person name="Markowitz V."/>
            <person name="Hugenholtz P."/>
            <person name="Kyrpides N.C."/>
            <person name="Klenk H.P."/>
        </authorList>
    </citation>
    <scope>NUCLEOTIDE SEQUENCE [LARGE SCALE GENOMIC DNA]</scope>
    <source>
        <strain evidence="2">DSM 12261 / ALA-1</strain>
    </source>
</reference>
<name>D5EET4_AMICL</name>
<dbReference type="Proteomes" id="UP000002366">
    <property type="component" value="Chromosome"/>
</dbReference>
<dbReference type="AlphaFoldDB" id="D5EET4"/>
<evidence type="ECO:0000313" key="2">
    <source>
        <dbReference type="Proteomes" id="UP000002366"/>
    </source>
</evidence>
<gene>
    <name evidence="1" type="ordered locus">Amico_0940</name>
</gene>
<dbReference type="EMBL" id="CP001997">
    <property type="protein sequence ID" value="ADE57066.1"/>
    <property type="molecule type" value="Genomic_DNA"/>
</dbReference>
<protein>
    <submittedName>
        <fullName evidence="1">Uncharacterized protein</fullName>
    </submittedName>
</protein>
<organism evidence="1 2">
    <name type="scientific">Aminobacterium colombiense (strain DSM 12261 / ALA-1)</name>
    <dbReference type="NCBI Taxonomy" id="572547"/>
    <lineage>
        <taxon>Bacteria</taxon>
        <taxon>Thermotogati</taxon>
        <taxon>Synergistota</taxon>
        <taxon>Synergistia</taxon>
        <taxon>Synergistales</taxon>
        <taxon>Aminobacteriaceae</taxon>
        <taxon>Aminobacterium</taxon>
    </lineage>
</organism>
<proteinExistence type="predicted"/>
<dbReference type="OrthoDB" id="794683at2"/>
<dbReference type="RefSeq" id="WP_013048329.1">
    <property type="nucleotide sequence ID" value="NC_014011.1"/>
</dbReference>
<evidence type="ECO:0000313" key="1">
    <source>
        <dbReference type="EMBL" id="ADE57066.1"/>
    </source>
</evidence>
<dbReference type="HOGENOM" id="CLU_1792416_0_0_0"/>
<dbReference type="STRING" id="572547.Amico_0940"/>
<sequence>MTTSIITVNTNIISFNIATYIDVFGLKIVIYRCANRTTSNETTSTSTSTSTSKNTRPKWRPCDSKEIAYEFAKDFVRYNLIAPRTAKFARISSLKAERVDVKTWKLYSYVDSQNSFGAMIRTHYYIKIMWLGGDSWKVLDSKFK</sequence>
<keyword evidence="2" id="KW-1185">Reference proteome</keyword>
<accession>D5EET4</accession>